<dbReference type="AlphaFoldDB" id="A0A484NLF0"/>
<organism evidence="1 2">
    <name type="scientific">Cuscuta campestris</name>
    <dbReference type="NCBI Taxonomy" id="132261"/>
    <lineage>
        <taxon>Eukaryota</taxon>
        <taxon>Viridiplantae</taxon>
        <taxon>Streptophyta</taxon>
        <taxon>Embryophyta</taxon>
        <taxon>Tracheophyta</taxon>
        <taxon>Spermatophyta</taxon>
        <taxon>Magnoliopsida</taxon>
        <taxon>eudicotyledons</taxon>
        <taxon>Gunneridae</taxon>
        <taxon>Pentapetalae</taxon>
        <taxon>asterids</taxon>
        <taxon>lamiids</taxon>
        <taxon>Solanales</taxon>
        <taxon>Convolvulaceae</taxon>
        <taxon>Cuscuteae</taxon>
        <taxon>Cuscuta</taxon>
        <taxon>Cuscuta subgen. Grammica</taxon>
        <taxon>Cuscuta sect. Cleistogrammica</taxon>
    </lineage>
</organism>
<keyword evidence="2" id="KW-1185">Reference proteome</keyword>
<gene>
    <name evidence="1" type="ORF">CCAM_LOCUS44127</name>
</gene>
<evidence type="ECO:0000313" key="1">
    <source>
        <dbReference type="EMBL" id="VFR02352.1"/>
    </source>
</evidence>
<proteinExistence type="predicted"/>
<dbReference type="EMBL" id="OOIL02006805">
    <property type="protein sequence ID" value="VFR02352.1"/>
    <property type="molecule type" value="Genomic_DNA"/>
</dbReference>
<sequence length="99" mass="10864">MLRTYFAQFDFRFFWKPYQKWKASFVRLLRSRPPAAWNPLPAAASRCSSRCSIGSSSSSNRGNCFSGFRLIGSRYCSSVVAGGYGDGRAEGKGSAFAGV</sequence>
<reference evidence="1 2" key="1">
    <citation type="submission" date="2018-04" db="EMBL/GenBank/DDBJ databases">
        <authorList>
            <person name="Vogel A."/>
        </authorList>
    </citation>
    <scope>NUCLEOTIDE SEQUENCE [LARGE SCALE GENOMIC DNA]</scope>
</reference>
<protein>
    <submittedName>
        <fullName evidence="1">Uncharacterized protein</fullName>
    </submittedName>
</protein>
<name>A0A484NLF0_9ASTE</name>
<evidence type="ECO:0000313" key="2">
    <source>
        <dbReference type="Proteomes" id="UP000595140"/>
    </source>
</evidence>
<dbReference type="Proteomes" id="UP000595140">
    <property type="component" value="Unassembled WGS sequence"/>
</dbReference>
<accession>A0A484NLF0</accession>